<organism evidence="9 10">
    <name type="scientific">Mytilus galloprovincialis</name>
    <name type="common">Mediterranean mussel</name>
    <dbReference type="NCBI Taxonomy" id="29158"/>
    <lineage>
        <taxon>Eukaryota</taxon>
        <taxon>Metazoa</taxon>
        <taxon>Spiralia</taxon>
        <taxon>Lophotrochozoa</taxon>
        <taxon>Mollusca</taxon>
        <taxon>Bivalvia</taxon>
        <taxon>Autobranchia</taxon>
        <taxon>Pteriomorphia</taxon>
        <taxon>Mytilida</taxon>
        <taxon>Mytiloidea</taxon>
        <taxon>Mytilidae</taxon>
        <taxon>Mytilinae</taxon>
        <taxon>Mytilus</taxon>
    </lineage>
</organism>
<name>A0A8B6CV14_MYTGA</name>
<dbReference type="PROSITE" id="PS50082">
    <property type="entry name" value="WD_REPEATS_2"/>
    <property type="match status" value="1"/>
</dbReference>
<dbReference type="InterPro" id="IPR015943">
    <property type="entry name" value="WD40/YVTN_repeat-like_dom_sf"/>
</dbReference>
<evidence type="ECO:0000256" key="1">
    <source>
        <dbReference type="ARBA" id="ARBA00004123"/>
    </source>
</evidence>
<dbReference type="SMART" id="SM00320">
    <property type="entry name" value="WD40"/>
    <property type="match status" value="3"/>
</dbReference>
<proteinExistence type="inferred from homology"/>
<evidence type="ECO:0000256" key="7">
    <source>
        <dbReference type="PROSITE-ProRule" id="PRU00221"/>
    </source>
</evidence>
<dbReference type="UniPathway" id="UPA00989"/>
<keyword evidence="5 6" id="KW-0539">Nucleus</keyword>
<comment type="subunit">
    <text evidence="6">Forms a heterodimer with the catalytic subunit.</text>
</comment>
<keyword evidence="10" id="KW-1185">Reference proteome</keyword>
<comment type="caution">
    <text evidence="9">The sequence shown here is derived from an EMBL/GenBank/DDBJ whole genome shotgun (WGS) entry which is preliminary data.</text>
</comment>
<evidence type="ECO:0000256" key="8">
    <source>
        <dbReference type="SAM" id="MobiDB-lite"/>
    </source>
</evidence>
<dbReference type="PANTHER" id="PTHR16288">
    <property type="entry name" value="WD40 REPEAT PROTEIN 4"/>
    <property type="match status" value="1"/>
</dbReference>
<evidence type="ECO:0000256" key="6">
    <source>
        <dbReference type="HAMAP-Rule" id="MF_03056"/>
    </source>
</evidence>
<accession>A0A8B6CV14</accession>
<dbReference type="Gene3D" id="2.130.10.10">
    <property type="entry name" value="YVTN repeat-like/Quinoprotein amine dehydrogenase"/>
    <property type="match status" value="1"/>
</dbReference>
<dbReference type="SUPFAM" id="SSF50978">
    <property type="entry name" value="WD40 repeat-like"/>
    <property type="match status" value="1"/>
</dbReference>
<keyword evidence="4 6" id="KW-0677">Repeat</keyword>
<evidence type="ECO:0000256" key="4">
    <source>
        <dbReference type="ARBA" id="ARBA00022737"/>
    </source>
</evidence>
<evidence type="ECO:0000256" key="5">
    <source>
        <dbReference type="ARBA" id="ARBA00023242"/>
    </source>
</evidence>
<evidence type="ECO:0000313" key="9">
    <source>
        <dbReference type="EMBL" id="VDI10047.1"/>
    </source>
</evidence>
<feature type="compositionally biased region" description="Basic and acidic residues" evidence="8">
    <location>
        <begin position="33"/>
        <end position="50"/>
    </location>
</feature>
<keyword evidence="9" id="KW-0489">Methyltransferase</keyword>
<comment type="function">
    <text evidence="6">Required for the formation of N(7)-methylguanine at position 46 (m7G46) in tRNA. In the complex, it is required to stabilize and induce conformational changes of the catalytic subunit.</text>
</comment>
<dbReference type="PANTHER" id="PTHR16288:SF0">
    <property type="entry name" value="TRNA (GUANINE-N(7)-)-METHYLTRANSFERASE NON-CATALYTIC SUBUNIT WDR4"/>
    <property type="match status" value="1"/>
</dbReference>
<dbReference type="HAMAP" id="MF_03056">
    <property type="entry name" value="TRM82"/>
    <property type="match status" value="1"/>
</dbReference>
<dbReference type="InterPro" id="IPR036322">
    <property type="entry name" value="WD40_repeat_dom_sf"/>
</dbReference>
<reference evidence="9" key="1">
    <citation type="submission" date="2018-11" db="EMBL/GenBank/DDBJ databases">
        <authorList>
            <person name="Alioto T."/>
            <person name="Alioto T."/>
        </authorList>
    </citation>
    <scope>NUCLEOTIDE SEQUENCE</scope>
</reference>
<dbReference type="GO" id="GO:0106004">
    <property type="term" value="P:tRNA (guanine-N7)-methylation"/>
    <property type="evidence" value="ECO:0007669"/>
    <property type="project" value="UniProtKB-UniRule"/>
</dbReference>
<dbReference type="OrthoDB" id="371245at2759"/>
<comment type="subcellular location">
    <subcellularLocation>
        <location evidence="1 6">Nucleus</location>
    </subcellularLocation>
</comment>
<dbReference type="PROSITE" id="PS00678">
    <property type="entry name" value="WD_REPEATS_1"/>
    <property type="match status" value="1"/>
</dbReference>
<keyword evidence="3 6" id="KW-0819">tRNA processing</keyword>
<dbReference type="InterPro" id="IPR028884">
    <property type="entry name" value="Trm82"/>
</dbReference>
<feature type="repeat" description="WD" evidence="7">
    <location>
        <begin position="187"/>
        <end position="221"/>
    </location>
</feature>
<dbReference type="Proteomes" id="UP000596742">
    <property type="component" value="Unassembled WGS sequence"/>
</dbReference>
<dbReference type="AlphaFoldDB" id="A0A8B6CV14"/>
<feature type="region of interest" description="Disordered" evidence="8">
    <location>
        <begin position="33"/>
        <end position="58"/>
    </location>
</feature>
<keyword evidence="2 6" id="KW-0853">WD repeat</keyword>
<evidence type="ECO:0000313" key="10">
    <source>
        <dbReference type="Proteomes" id="UP000596742"/>
    </source>
</evidence>
<evidence type="ECO:0000256" key="3">
    <source>
        <dbReference type="ARBA" id="ARBA00022694"/>
    </source>
</evidence>
<comment type="similarity">
    <text evidence="6">Belongs to the WD repeat TRM82 family.</text>
</comment>
<sequence>MATLKSFTCGIICISGCNFISQTERNEEINQQKITLEDVKEKDQDSKDSGSDNNADKSVTSTKNHILASCCSDSGKYLALSDDIKQLYLYKFDAEWKIINRRPVPRRCTSLTFTSDEKYVLLSDKTGDAYRFCIDDETHAGELLLGHLSMVLDIVVARNDEFVVTCDRDEKIRVSCYPNSYNVHSYCLKHTEYVASIIYIKDHDLLVSGGGDGKVIIWNLNGEALCEVECKTVEESFLTDSPMAEESDSYPVKKCVYNNKLNLICVCFYNSTRVHVYKLNVTDGVIGCDLCDVILVNKEPWDICCDSCQNLNVLQPVEGETIVVYNLVCQNDTVKAVKAKSETSDPWVTALENLNKDWMFFQASEDLPSMYQGLTKQKIDQNMKDYMEKKQIRLSGQKIPQPPPKKVKQR</sequence>
<keyword evidence="9" id="KW-0808">Transferase</keyword>
<comment type="pathway">
    <text evidence="6">tRNA modification; N(7)-methylguanine-tRNA biosynthesis.</text>
</comment>
<dbReference type="PROSITE" id="PS50294">
    <property type="entry name" value="WD_REPEATS_REGION"/>
    <property type="match status" value="1"/>
</dbReference>
<protein>
    <recommendedName>
        <fullName evidence="6">tRNA (guanine-N(7)-)-methyltransferase non-catalytic subunit</fullName>
    </recommendedName>
    <alternativeName>
        <fullName evidence="6">WD repeat-containing protein 4 homolog</fullName>
    </alternativeName>
</protein>
<evidence type="ECO:0000256" key="2">
    <source>
        <dbReference type="ARBA" id="ARBA00022574"/>
    </source>
</evidence>
<dbReference type="GO" id="GO:0008168">
    <property type="term" value="F:methyltransferase activity"/>
    <property type="evidence" value="ECO:0007669"/>
    <property type="project" value="UniProtKB-KW"/>
</dbReference>
<dbReference type="GO" id="GO:0043527">
    <property type="term" value="C:tRNA methyltransferase complex"/>
    <property type="evidence" value="ECO:0007669"/>
    <property type="project" value="TreeGrafter"/>
</dbReference>
<dbReference type="Pfam" id="PF00400">
    <property type="entry name" value="WD40"/>
    <property type="match status" value="1"/>
</dbReference>
<dbReference type="GO" id="GO:0005829">
    <property type="term" value="C:cytosol"/>
    <property type="evidence" value="ECO:0007669"/>
    <property type="project" value="TreeGrafter"/>
</dbReference>
<dbReference type="EMBL" id="UYJE01002362">
    <property type="protein sequence ID" value="VDI10047.1"/>
    <property type="molecule type" value="Genomic_DNA"/>
</dbReference>
<dbReference type="InterPro" id="IPR001680">
    <property type="entry name" value="WD40_rpt"/>
</dbReference>
<gene>
    <name evidence="9" type="ORF">MGAL_10B035476</name>
</gene>
<dbReference type="InterPro" id="IPR019775">
    <property type="entry name" value="WD40_repeat_CS"/>
</dbReference>
<dbReference type="GO" id="GO:0005634">
    <property type="term" value="C:nucleus"/>
    <property type="evidence" value="ECO:0007669"/>
    <property type="project" value="UniProtKB-SubCell"/>
</dbReference>